<name>A0A242MEL5_CABSO</name>
<dbReference type="SUPFAM" id="SSF50249">
    <property type="entry name" value="Nucleic acid-binding proteins"/>
    <property type="match status" value="1"/>
</dbReference>
<protein>
    <submittedName>
        <fullName evidence="3">Single-stranded DNA-binding protein</fullName>
    </submittedName>
</protein>
<dbReference type="InterPro" id="IPR012340">
    <property type="entry name" value="NA-bd_OB-fold"/>
</dbReference>
<dbReference type="EMBL" id="NBTZ01000112">
    <property type="protein sequence ID" value="OTP69741.1"/>
    <property type="molecule type" value="Genomic_DNA"/>
</dbReference>
<dbReference type="GO" id="GO:0003697">
    <property type="term" value="F:single-stranded DNA binding"/>
    <property type="evidence" value="ECO:0007669"/>
    <property type="project" value="InterPro"/>
</dbReference>
<reference evidence="3 4" key="1">
    <citation type="submission" date="2017-03" db="EMBL/GenBank/DDBJ databases">
        <title>Genome analysis of strain PAMC 26577.</title>
        <authorList>
            <person name="Oh H.-M."/>
            <person name="Yang J.-A."/>
        </authorList>
    </citation>
    <scope>NUCLEOTIDE SEQUENCE [LARGE SCALE GENOMIC DNA]</scope>
    <source>
        <strain evidence="3 4">PAMC 26577</strain>
    </source>
</reference>
<evidence type="ECO:0000256" key="1">
    <source>
        <dbReference type="ARBA" id="ARBA00023125"/>
    </source>
</evidence>
<dbReference type="AlphaFoldDB" id="A0A242MEL5"/>
<sequence>MISKEHTMIDGLVSGRLYGTAQVRTGQHGTHFVTCRVRATAGDGESLFINVIAFDDIAKEALQALDDGDSVSLAGALTPKVWTDKQGIAKPALDMVVHAVLSAYHVQQKRRTVRGQPDIDVDQDDVLGDV</sequence>
<keyword evidence="1 2" id="KW-0238">DNA-binding</keyword>
<dbReference type="CDD" id="cd04496">
    <property type="entry name" value="SSB_OBF"/>
    <property type="match status" value="1"/>
</dbReference>
<organism evidence="3 4">
    <name type="scientific">Caballeronia sordidicola</name>
    <name type="common">Burkholderia sordidicola</name>
    <dbReference type="NCBI Taxonomy" id="196367"/>
    <lineage>
        <taxon>Bacteria</taxon>
        <taxon>Pseudomonadati</taxon>
        <taxon>Pseudomonadota</taxon>
        <taxon>Betaproteobacteria</taxon>
        <taxon>Burkholderiales</taxon>
        <taxon>Burkholderiaceae</taxon>
        <taxon>Caballeronia</taxon>
    </lineage>
</organism>
<dbReference type="PROSITE" id="PS50935">
    <property type="entry name" value="SSB"/>
    <property type="match status" value="1"/>
</dbReference>
<evidence type="ECO:0000313" key="3">
    <source>
        <dbReference type="EMBL" id="OTP69741.1"/>
    </source>
</evidence>
<accession>A0A242MEL5</accession>
<comment type="caution">
    <text evidence="3">The sequence shown here is derived from an EMBL/GenBank/DDBJ whole genome shotgun (WGS) entry which is preliminary data.</text>
</comment>
<dbReference type="Proteomes" id="UP000195221">
    <property type="component" value="Unassembled WGS sequence"/>
</dbReference>
<dbReference type="InterPro" id="IPR000424">
    <property type="entry name" value="Primosome_PriB/ssb"/>
</dbReference>
<proteinExistence type="predicted"/>
<evidence type="ECO:0000256" key="2">
    <source>
        <dbReference type="PROSITE-ProRule" id="PRU00252"/>
    </source>
</evidence>
<evidence type="ECO:0000313" key="4">
    <source>
        <dbReference type="Proteomes" id="UP000195221"/>
    </source>
</evidence>
<dbReference type="Pfam" id="PF00436">
    <property type="entry name" value="SSB"/>
    <property type="match status" value="1"/>
</dbReference>
<gene>
    <name evidence="3" type="ORF">PAMC26577_28895</name>
</gene>
<dbReference type="Gene3D" id="2.40.50.140">
    <property type="entry name" value="Nucleic acid-binding proteins"/>
    <property type="match status" value="1"/>
</dbReference>